<keyword evidence="2" id="KW-1185">Reference proteome</keyword>
<accession>A0AAV7NEQ0</accession>
<dbReference type="Proteomes" id="UP001066276">
    <property type="component" value="Chromosome 8"/>
</dbReference>
<reference evidence="1" key="1">
    <citation type="journal article" date="2022" name="bioRxiv">
        <title>Sequencing and chromosome-scale assembly of the giantPleurodeles waltlgenome.</title>
        <authorList>
            <person name="Brown T."/>
            <person name="Elewa A."/>
            <person name="Iarovenko S."/>
            <person name="Subramanian E."/>
            <person name="Araus A.J."/>
            <person name="Petzold A."/>
            <person name="Susuki M."/>
            <person name="Suzuki K.-i.T."/>
            <person name="Hayashi T."/>
            <person name="Toyoda A."/>
            <person name="Oliveira C."/>
            <person name="Osipova E."/>
            <person name="Leigh N.D."/>
            <person name="Simon A."/>
            <person name="Yun M.H."/>
        </authorList>
    </citation>
    <scope>NUCLEOTIDE SEQUENCE</scope>
    <source>
        <strain evidence="1">20211129_DDA</strain>
        <tissue evidence="1">Liver</tissue>
    </source>
</reference>
<comment type="caution">
    <text evidence="1">The sequence shown here is derived from an EMBL/GenBank/DDBJ whole genome shotgun (WGS) entry which is preliminary data.</text>
</comment>
<protein>
    <submittedName>
        <fullName evidence="1">Uncharacterized protein</fullName>
    </submittedName>
</protein>
<dbReference type="AlphaFoldDB" id="A0AAV7NEQ0"/>
<gene>
    <name evidence="1" type="ORF">NDU88_001094</name>
</gene>
<sequence length="77" mass="8162">MVKIRTQGALTCSMVSGRGQVRARPARTLRREPPAAIGGPDFRPRVLPAVPSRACNQAGEGSLAQARACKHAVITKL</sequence>
<dbReference type="EMBL" id="JANPWB010000012">
    <property type="protein sequence ID" value="KAJ1112833.1"/>
    <property type="molecule type" value="Genomic_DNA"/>
</dbReference>
<proteinExistence type="predicted"/>
<evidence type="ECO:0000313" key="2">
    <source>
        <dbReference type="Proteomes" id="UP001066276"/>
    </source>
</evidence>
<organism evidence="1 2">
    <name type="scientific">Pleurodeles waltl</name>
    <name type="common">Iberian ribbed newt</name>
    <dbReference type="NCBI Taxonomy" id="8319"/>
    <lineage>
        <taxon>Eukaryota</taxon>
        <taxon>Metazoa</taxon>
        <taxon>Chordata</taxon>
        <taxon>Craniata</taxon>
        <taxon>Vertebrata</taxon>
        <taxon>Euteleostomi</taxon>
        <taxon>Amphibia</taxon>
        <taxon>Batrachia</taxon>
        <taxon>Caudata</taxon>
        <taxon>Salamandroidea</taxon>
        <taxon>Salamandridae</taxon>
        <taxon>Pleurodelinae</taxon>
        <taxon>Pleurodeles</taxon>
    </lineage>
</organism>
<evidence type="ECO:0000313" key="1">
    <source>
        <dbReference type="EMBL" id="KAJ1112833.1"/>
    </source>
</evidence>
<name>A0AAV7NEQ0_PLEWA</name>